<evidence type="ECO:0000256" key="4">
    <source>
        <dbReference type="SAM" id="Coils"/>
    </source>
</evidence>
<keyword evidence="3" id="KW-0813">Transport</keyword>
<keyword evidence="10" id="KW-1185">Reference proteome</keyword>
<feature type="domain" description="CusB-like beta-barrel" evidence="7">
    <location>
        <begin position="202"/>
        <end position="274"/>
    </location>
</feature>
<comment type="subcellular location">
    <subcellularLocation>
        <location evidence="1">Cell envelope</location>
    </subcellularLocation>
</comment>
<dbReference type="Gene3D" id="2.40.420.20">
    <property type="match status" value="1"/>
</dbReference>
<dbReference type="Gene3D" id="1.10.287.470">
    <property type="entry name" value="Helix hairpin bin"/>
    <property type="match status" value="1"/>
</dbReference>
<reference evidence="9 10" key="1">
    <citation type="submission" date="2014-07" db="EMBL/GenBank/DDBJ databases">
        <authorList>
            <person name="McCorrison J."/>
            <person name="Sanka R."/>
            <person name="Torralba M."/>
            <person name="Gillis M."/>
            <person name="Haft D.H."/>
            <person name="Methe B."/>
            <person name="Sutton G."/>
            <person name="Nelson K.E."/>
        </authorList>
    </citation>
    <scope>NUCLEOTIDE SEQUENCE [LARGE SCALE GENOMIC DNA]</scope>
    <source>
        <strain evidence="9 10">DNF00314</strain>
    </source>
</reference>
<dbReference type="NCBIfam" id="TIGR01730">
    <property type="entry name" value="RND_mfp"/>
    <property type="match status" value="1"/>
</dbReference>
<evidence type="ECO:0000259" key="7">
    <source>
        <dbReference type="Pfam" id="PF25954"/>
    </source>
</evidence>
<evidence type="ECO:0000256" key="1">
    <source>
        <dbReference type="ARBA" id="ARBA00004196"/>
    </source>
</evidence>
<dbReference type="Gene3D" id="2.40.50.100">
    <property type="match status" value="1"/>
</dbReference>
<dbReference type="eggNOG" id="COG0845">
    <property type="taxonomic scope" value="Bacteria"/>
</dbReference>
<feature type="domain" description="Multidrug resistance protein MdtA-like alpha-helical hairpin" evidence="5">
    <location>
        <begin position="94"/>
        <end position="162"/>
    </location>
</feature>
<dbReference type="PANTHER" id="PTHR30469">
    <property type="entry name" value="MULTIDRUG RESISTANCE PROTEIN MDTA"/>
    <property type="match status" value="1"/>
</dbReference>
<comment type="similarity">
    <text evidence="2">Belongs to the membrane fusion protein (MFP) (TC 8.A.1) family.</text>
</comment>
<comment type="caution">
    <text evidence="9">The sequence shown here is derived from an EMBL/GenBank/DDBJ whole genome shotgun (WGS) entry which is preliminary data.</text>
</comment>
<keyword evidence="4" id="KW-0175">Coiled coil</keyword>
<dbReference type="AlphaFoldDB" id="A0A096CMU2"/>
<dbReference type="Gene3D" id="2.40.30.170">
    <property type="match status" value="1"/>
</dbReference>
<dbReference type="InterPro" id="IPR058625">
    <property type="entry name" value="MdtA-like_BSH"/>
</dbReference>
<evidence type="ECO:0000259" key="5">
    <source>
        <dbReference type="Pfam" id="PF25876"/>
    </source>
</evidence>
<feature type="domain" description="Multidrug resistance protein MdtA-like C-terminal permuted SH3" evidence="8">
    <location>
        <begin position="278"/>
        <end position="338"/>
    </location>
</feature>
<feature type="coiled-coil region" evidence="4">
    <location>
        <begin position="131"/>
        <end position="158"/>
    </location>
</feature>
<evidence type="ECO:0000256" key="3">
    <source>
        <dbReference type="ARBA" id="ARBA00022448"/>
    </source>
</evidence>
<dbReference type="GO" id="GO:1990281">
    <property type="term" value="C:efflux pump complex"/>
    <property type="evidence" value="ECO:0007669"/>
    <property type="project" value="TreeGrafter"/>
</dbReference>
<evidence type="ECO:0000256" key="2">
    <source>
        <dbReference type="ARBA" id="ARBA00009477"/>
    </source>
</evidence>
<proteinExistence type="inferred from homology"/>
<dbReference type="SUPFAM" id="SSF111369">
    <property type="entry name" value="HlyD-like secretion proteins"/>
    <property type="match status" value="1"/>
</dbReference>
<dbReference type="Proteomes" id="UP000029628">
    <property type="component" value="Unassembled WGS sequence"/>
</dbReference>
<evidence type="ECO:0000313" key="9">
    <source>
        <dbReference type="EMBL" id="KGF46639.1"/>
    </source>
</evidence>
<dbReference type="InterPro" id="IPR058624">
    <property type="entry name" value="MdtA-like_HH"/>
</dbReference>
<dbReference type="Pfam" id="PF25876">
    <property type="entry name" value="HH_MFP_RND"/>
    <property type="match status" value="1"/>
</dbReference>
<organism evidence="9 10">
    <name type="scientific">Veillonella montpellierensis DNF00314</name>
    <dbReference type="NCBI Taxonomy" id="1401067"/>
    <lineage>
        <taxon>Bacteria</taxon>
        <taxon>Bacillati</taxon>
        <taxon>Bacillota</taxon>
        <taxon>Negativicutes</taxon>
        <taxon>Veillonellales</taxon>
        <taxon>Veillonellaceae</taxon>
        <taxon>Veillonella</taxon>
    </lineage>
</organism>
<dbReference type="Pfam" id="PF25954">
    <property type="entry name" value="Beta-barrel_RND_2"/>
    <property type="match status" value="1"/>
</dbReference>
<dbReference type="EMBL" id="JRNT01000032">
    <property type="protein sequence ID" value="KGF46639.1"/>
    <property type="molecule type" value="Genomic_DNA"/>
</dbReference>
<dbReference type="InterPro" id="IPR058627">
    <property type="entry name" value="MdtA-like_C"/>
</dbReference>
<dbReference type="Pfam" id="PF25967">
    <property type="entry name" value="RND-MFP_C"/>
    <property type="match status" value="1"/>
</dbReference>
<dbReference type="InterPro" id="IPR006143">
    <property type="entry name" value="RND_pump_MFP"/>
</dbReference>
<gene>
    <name evidence="9" type="ORF">HMPREF0872_07595</name>
</gene>
<sequence length="347" mass="36387">MSAILCISALASTGCGSTTAKQAPTPLVKTMVIGESQGADSTTYSGVIQNKTETQLAFQSSGQVVTKQIHVGDHVQAGQVLGSVDKSNVQDQVTRAHAAVTAAQSQYDLAATNANRYQSLYDQQAVSRLQLDQMIHANNSALAALEEAKANLNTATTQLAYTNLVAPDDGIITAVHFEVGQVVAAGQQVATMTSGNEPEAVIALPEQIVGTIHSGMPVTVSLWALPNQSIQGVVREISPVPDPVSRTYTVRISLSNPPAALELGMTANVSLTSAANEAITIPITALTKNSTGQASVYVIRKNTLHLVPVTTSQFQDNNVLVTQGLSRGDRIVTAGVDRLSDGETVRF</sequence>
<evidence type="ECO:0000313" key="10">
    <source>
        <dbReference type="Proteomes" id="UP000029628"/>
    </source>
</evidence>
<name>A0A096CMU2_9FIRM</name>
<dbReference type="InterPro" id="IPR058792">
    <property type="entry name" value="Beta-barrel_RND_2"/>
</dbReference>
<evidence type="ECO:0000259" key="6">
    <source>
        <dbReference type="Pfam" id="PF25917"/>
    </source>
</evidence>
<evidence type="ECO:0000259" key="8">
    <source>
        <dbReference type="Pfam" id="PF25967"/>
    </source>
</evidence>
<dbReference type="PANTHER" id="PTHR30469:SF15">
    <property type="entry name" value="HLYD FAMILY OF SECRETION PROTEINS"/>
    <property type="match status" value="1"/>
</dbReference>
<accession>A0A096CMU2</accession>
<dbReference type="GO" id="GO:0015562">
    <property type="term" value="F:efflux transmembrane transporter activity"/>
    <property type="evidence" value="ECO:0007669"/>
    <property type="project" value="TreeGrafter"/>
</dbReference>
<feature type="domain" description="Multidrug resistance protein MdtA-like barrel-sandwich hybrid" evidence="6">
    <location>
        <begin position="59"/>
        <end position="192"/>
    </location>
</feature>
<dbReference type="Pfam" id="PF25917">
    <property type="entry name" value="BSH_RND"/>
    <property type="match status" value="1"/>
</dbReference>
<protein>
    <submittedName>
        <fullName evidence="9">RND transporter</fullName>
    </submittedName>
</protein>